<sequence>MPISSLLITVGGLLLAGLAVEGIGRHTPLPRVTLLLAFGFVIGPSGIDVLPDIQQTWFPVIANIALLMIGFLLGEKLVRLLTGRLGDTILKVSIYNVVITVVVVLAGLWLFDVPLIMALLLAAIASATAPAATTDVIEEARAKGPFTSVLTGVVAIDDAWGMIIFSILLAWALVLGGDGNGLHGLWLGVQDVGGAMLLGTLLGAPMAYLTGRIRPGQPTMVEALGFVFLCGGLAEWFGVSFLLASMVMGSVVYALAGHHKRPFHEIEYIDWPFKILFFILAGAALHIPALFNAGAMVIGYILLRIVGKIAGAIIGGRLSGADPVVSRWLGPALLPQAGVAIGMALLASQQFPQLAEDILAVAIGATVFFELVGPVFTRLALRRAGEDTQMSQRHPKRKQ</sequence>
<feature type="transmembrane region" description="Helical" evidence="7">
    <location>
        <begin position="358"/>
        <end position="381"/>
    </location>
</feature>
<keyword evidence="10" id="KW-1185">Reference proteome</keyword>
<evidence type="ECO:0000256" key="1">
    <source>
        <dbReference type="ARBA" id="ARBA00004141"/>
    </source>
</evidence>
<evidence type="ECO:0000313" key="9">
    <source>
        <dbReference type="EMBL" id="GGD78832.1"/>
    </source>
</evidence>
<evidence type="ECO:0000256" key="5">
    <source>
        <dbReference type="ARBA" id="ARBA00023065"/>
    </source>
</evidence>
<reference evidence="10" key="1">
    <citation type="journal article" date="2019" name="Int. J. Syst. Evol. Microbiol.">
        <title>The Global Catalogue of Microorganisms (GCM) 10K type strain sequencing project: providing services to taxonomists for standard genome sequencing and annotation.</title>
        <authorList>
            <consortium name="The Broad Institute Genomics Platform"/>
            <consortium name="The Broad Institute Genome Sequencing Center for Infectious Disease"/>
            <person name="Wu L."/>
            <person name="Ma J."/>
        </authorList>
    </citation>
    <scope>NUCLEOTIDE SEQUENCE [LARGE SCALE GENOMIC DNA]</scope>
    <source>
        <strain evidence="10">CGMCC 1.12923</strain>
    </source>
</reference>
<protein>
    <submittedName>
        <fullName evidence="9">Potassium transporter</fullName>
    </submittedName>
</protein>
<evidence type="ECO:0000256" key="6">
    <source>
        <dbReference type="ARBA" id="ARBA00023136"/>
    </source>
</evidence>
<keyword evidence="4 7" id="KW-1133">Transmembrane helix</keyword>
<feature type="domain" description="Cation/H+ exchanger transmembrane" evidence="8">
    <location>
        <begin position="15"/>
        <end position="377"/>
    </location>
</feature>
<keyword evidence="3 7" id="KW-0812">Transmembrane</keyword>
<evidence type="ECO:0000256" key="4">
    <source>
        <dbReference type="ARBA" id="ARBA00022989"/>
    </source>
</evidence>
<feature type="transmembrane region" description="Helical" evidence="7">
    <location>
        <begin position="94"/>
        <end position="111"/>
    </location>
</feature>
<comment type="caution">
    <text evidence="9">The sequence shown here is derived from an EMBL/GenBank/DDBJ whole genome shotgun (WGS) entry which is preliminary data.</text>
</comment>
<evidence type="ECO:0000256" key="3">
    <source>
        <dbReference type="ARBA" id="ARBA00022692"/>
    </source>
</evidence>
<feature type="transmembrane region" description="Helical" evidence="7">
    <location>
        <begin position="149"/>
        <end position="172"/>
    </location>
</feature>
<feature type="transmembrane region" description="Helical" evidence="7">
    <location>
        <begin position="275"/>
        <end position="303"/>
    </location>
</feature>
<feature type="transmembrane region" description="Helical" evidence="7">
    <location>
        <begin position="56"/>
        <end position="73"/>
    </location>
</feature>
<evidence type="ECO:0000256" key="7">
    <source>
        <dbReference type="SAM" id="Phobius"/>
    </source>
</evidence>
<dbReference type="RefSeq" id="WP_099036502.1">
    <property type="nucleotide sequence ID" value="NZ_BMGJ01000022.1"/>
</dbReference>
<accession>A0ABQ1RSC6</accession>
<name>A0ABQ1RSC6_9ALTE</name>
<keyword evidence="2" id="KW-0050">Antiport</keyword>
<dbReference type="PANTHER" id="PTHR43021:SF2">
    <property type="entry name" value="CATION_H+ EXCHANGER DOMAIN-CONTAINING PROTEIN"/>
    <property type="match status" value="1"/>
</dbReference>
<comment type="subcellular location">
    <subcellularLocation>
        <location evidence="1">Membrane</location>
        <topology evidence="1">Multi-pass membrane protein</topology>
    </subcellularLocation>
</comment>
<evidence type="ECO:0000256" key="2">
    <source>
        <dbReference type="ARBA" id="ARBA00022449"/>
    </source>
</evidence>
<evidence type="ECO:0000259" key="8">
    <source>
        <dbReference type="Pfam" id="PF00999"/>
    </source>
</evidence>
<dbReference type="EMBL" id="BMGJ01000022">
    <property type="protein sequence ID" value="GGD78832.1"/>
    <property type="molecule type" value="Genomic_DNA"/>
</dbReference>
<feature type="transmembrane region" description="Helical" evidence="7">
    <location>
        <begin position="6"/>
        <end position="24"/>
    </location>
</feature>
<feature type="transmembrane region" description="Helical" evidence="7">
    <location>
        <begin position="31"/>
        <end position="50"/>
    </location>
</feature>
<gene>
    <name evidence="9" type="ORF">GCM10011357_37260</name>
</gene>
<keyword evidence="2" id="KW-0813">Transport</keyword>
<dbReference type="PANTHER" id="PTHR43021">
    <property type="entry name" value="NA(+)/H(+) ANTIPORTER-RELATED"/>
    <property type="match status" value="1"/>
</dbReference>
<feature type="transmembrane region" description="Helical" evidence="7">
    <location>
        <begin position="223"/>
        <end position="255"/>
    </location>
</feature>
<keyword evidence="5" id="KW-0406">Ion transport</keyword>
<dbReference type="InterPro" id="IPR006153">
    <property type="entry name" value="Cation/H_exchanger_TM"/>
</dbReference>
<dbReference type="Proteomes" id="UP000614272">
    <property type="component" value="Unassembled WGS sequence"/>
</dbReference>
<feature type="transmembrane region" description="Helical" evidence="7">
    <location>
        <begin position="192"/>
        <end position="211"/>
    </location>
</feature>
<dbReference type="Pfam" id="PF00999">
    <property type="entry name" value="Na_H_Exchanger"/>
    <property type="match status" value="1"/>
</dbReference>
<proteinExistence type="predicted"/>
<feature type="transmembrane region" description="Helical" evidence="7">
    <location>
        <begin position="324"/>
        <end position="346"/>
    </location>
</feature>
<feature type="transmembrane region" description="Helical" evidence="7">
    <location>
        <begin position="117"/>
        <end position="137"/>
    </location>
</feature>
<dbReference type="InterPro" id="IPR038770">
    <property type="entry name" value="Na+/solute_symporter_sf"/>
</dbReference>
<evidence type="ECO:0000313" key="10">
    <source>
        <dbReference type="Proteomes" id="UP000614272"/>
    </source>
</evidence>
<keyword evidence="6 7" id="KW-0472">Membrane</keyword>
<organism evidence="9 10">
    <name type="scientific">Lacimicrobium alkaliphilum</name>
    <dbReference type="NCBI Taxonomy" id="1526571"/>
    <lineage>
        <taxon>Bacteria</taxon>
        <taxon>Pseudomonadati</taxon>
        <taxon>Pseudomonadota</taxon>
        <taxon>Gammaproteobacteria</taxon>
        <taxon>Alteromonadales</taxon>
        <taxon>Alteromonadaceae</taxon>
        <taxon>Lacimicrobium</taxon>
    </lineage>
</organism>
<dbReference type="Gene3D" id="1.20.1530.20">
    <property type="match status" value="1"/>
</dbReference>